<dbReference type="AlphaFoldDB" id="A0A5C8PE86"/>
<feature type="region of interest" description="Disordered" evidence="1">
    <location>
        <begin position="1"/>
        <end position="85"/>
    </location>
</feature>
<dbReference type="Pfam" id="PF04748">
    <property type="entry name" value="Polysacc_deac_2"/>
    <property type="match status" value="1"/>
</dbReference>
<dbReference type="PANTHER" id="PTHR30105">
    <property type="entry name" value="UNCHARACTERIZED YIBQ-RELATED"/>
    <property type="match status" value="1"/>
</dbReference>
<dbReference type="EMBL" id="VDUZ01000036">
    <property type="protein sequence ID" value="TXL72108.1"/>
    <property type="molecule type" value="Genomic_DNA"/>
</dbReference>
<proteinExistence type="predicted"/>
<dbReference type="PANTHER" id="PTHR30105:SF2">
    <property type="entry name" value="DIVERGENT POLYSACCHARIDE DEACETYLASE SUPERFAMILY"/>
    <property type="match status" value="1"/>
</dbReference>
<name>A0A5C8PE86_9HYPH</name>
<protein>
    <recommendedName>
        <fullName evidence="4">Divergent polysaccharide deacetylase family protein</fullName>
    </recommendedName>
</protein>
<comment type="caution">
    <text evidence="2">The sequence shown here is derived from an EMBL/GenBank/DDBJ whole genome shotgun (WGS) entry which is preliminary data.</text>
</comment>
<dbReference type="InterPro" id="IPR006837">
    <property type="entry name" value="Divergent_DAC"/>
</dbReference>
<dbReference type="GO" id="GO:0005975">
    <property type="term" value="P:carbohydrate metabolic process"/>
    <property type="evidence" value="ECO:0007669"/>
    <property type="project" value="InterPro"/>
</dbReference>
<dbReference type="OrthoDB" id="9784811at2"/>
<organism evidence="2 3">
    <name type="scientific">Vineibacter terrae</name>
    <dbReference type="NCBI Taxonomy" id="2586908"/>
    <lineage>
        <taxon>Bacteria</taxon>
        <taxon>Pseudomonadati</taxon>
        <taxon>Pseudomonadota</taxon>
        <taxon>Alphaproteobacteria</taxon>
        <taxon>Hyphomicrobiales</taxon>
        <taxon>Vineibacter</taxon>
    </lineage>
</organism>
<sequence>MPPAAADSATATPPPAIPATEPAPAVPAQPPPVAADTAPPPATAKDAPPASPSTGPSTEAPAPSGSAGATVPAAPSDKPPTEAAVPTPAPLVALIAANGLPAPPPEKPAVPARCPPLDPAALVEWTPVGRLPRIDANGCMPWLANAAAFNYRETRPRVGVIVLGLGKDPQLTQRAIDALPPRISLGFASDAPWLDRWIDRARARGHEVLVMLPVQAPDKPRDSTWPPLRADVAPEENMRRLHTLLARAGAGYIGVIVPTTTPLSSTDAALRPLLKEVGDRGLLVLETFRTGRTVYQTSKELGVPYSSDAGWIDRKSEPDEITANLQALEEFTLVNRFALAVATAQRETIERLIAWSKDIETRGIALAPVTGLTECVDLCAERVRKAMVGGGGR</sequence>
<evidence type="ECO:0000313" key="3">
    <source>
        <dbReference type="Proteomes" id="UP000321638"/>
    </source>
</evidence>
<accession>A0A5C8PE86</accession>
<dbReference type="InterPro" id="IPR011330">
    <property type="entry name" value="Glyco_hydro/deAcase_b/a-brl"/>
</dbReference>
<gene>
    <name evidence="2" type="ORF">FHP25_27165</name>
</gene>
<feature type="compositionally biased region" description="Low complexity" evidence="1">
    <location>
        <begin position="43"/>
        <end position="64"/>
    </location>
</feature>
<feature type="compositionally biased region" description="Pro residues" evidence="1">
    <location>
        <begin position="24"/>
        <end position="42"/>
    </location>
</feature>
<dbReference type="CDD" id="cd10936">
    <property type="entry name" value="CE4_DAC2"/>
    <property type="match status" value="1"/>
</dbReference>
<dbReference type="Proteomes" id="UP000321638">
    <property type="component" value="Unassembled WGS sequence"/>
</dbReference>
<dbReference type="Gene3D" id="3.20.20.370">
    <property type="entry name" value="Glycoside hydrolase/deacetylase"/>
    <property type="match status" value="1"/>
</dbReference>
<evidence type="ECO:0000256" key="1">
    <source>
        <dbReference type="SAM" id="MobiDB-lite"/>
    </source>
</evidence>
<evidence type="ECO:0008006" key="4">
    <source>
        <dbReference type="Google" id="ProtNLM"/>
    </source>
</evidence>
<feature type="compositionally biased region" description="Low complexity" evidence="1">
    <location>
        <begin position="1"/>
        <end position="11"/>
    </location>
</feature>
<dbReference type="RefSeq" id="WP_147850135.1">
    <property type="nucleotide sequence ID" value="NZ_VDUZ01000036.1"/>
</dbReference>
<keyword evidence="3" id="KW-1185">Reference proteome</keyword>
<dbReference type="SUPFAM" id="SSF88713">
    <property type="entry name" value="Glycoside hydrolase/deacetylase"/>
    <property type="match status" value="1"/>
</dbReference>
<reference evidence="2 3" key="1">
    <citation type="submission" date="2019-06" db="EMBL/GenBank/DDBJ databases">
        <title>New taxonomy in bacterial strain CC-CFT640, isolated from vineyard.</title>
        <authorList>
            <person name="Lin S.-Y."/>
            <person name="Tsai C.-F."/>
            <person name="Young C.-C."/>
        </authorList>
    </citation>
    <scope>NUCLEOTIDE SEQUENCE [LARGE SCALE GENOMIC DNA]</scope>
    <source>
        <strain evidence="2 3">CC-CFT640</strain>
    </source>
</reference>
<evidence type="ECO:0000313" key="2">
    <source>
        <dbReference type="EMBL" id="TXL72108.1"/>
    </source>
</evidence>